<dbReference type="EMBL" id="BNCI01000001">
    <property type="protein sequence ID" value="GHF14960.1"/>
    <property type="molecule type" value="Genomic_DNA"/>
</dbReference>
<evidence type="ECO:0000256" key="1">
    <source>
        <dbReference type="ARBA" id="ARBA00004418"/>
    </source>
</evidence>
<feature type="region of interest" description="Disordered" evidence="5">
    <location>
        <begin position="1"/>
        <end position="22"/>
    </location>
</feature>
<proteinExistence type="predicted"/>
<organism evidence="7 8">
    <name type="scientific">Kordiimonas sediminis</name>
    <dbReference type="NCBI Taxonomy" id="1735581"/>
    <lineage>
        <taxon>Bacteria</taxon>
        <taxon>Pseudomonadati</taxon>
        <taxon>Pseudomonadota</taxon>
        <taxon>Alphaproteobacteria</taxon>
        <taxon>Kordiimonadales</taxon>
        <taxon>Kordiimonadaceae</taxon>
        <taxon>Kordiimonas</taxon>
    </lineage>
</organism>
<evidence type="ECO:0000256" key="4">
    <source>
        <dbReference type="ARBA" id="ARBA00023239"/>
    </source>
</evidence>
<dbReference type="Gene3D" id="2.70.98.70">
    <property type="match status" value="1"/>
</dbReference>
<keyword evidence="4" id="KW-0456">Lyase</keyword>
<dbReference type="GO" id="GO:0016829">
    <property type="term" value="F:lyase activity"/>
    <property type="evidence" value="ECO:0007669"/>
    <property type="project" value="UniProtKB-KW"/>
</dbReference>
<evidence type="ECO:0000313" key="7">
    <source>
        <dbReference type="EMBL" id="GHF14960.1"/>
    </source>
</evidence>
<feature type="domain" description="Heparinase II/III-like C-terminal" evidence="6">
    <location>
        <begin position="332"/>
        <end position="567"/>
    </location>
</feature>
<evidence type="ECO:0000256" key="2">
    <source>
        <dbReference type="ARBA" id="ARBA00022729"/>
    </source>
</evidence>
<accession>A0A919ALS4</accession>
<protein>
    <submittedName>
        <fullName evidence="7">Heparinase</fullName>
    </submittedName>
</protein>
<dbReference type="GO" id="GO:0042597">
    <property type="term" value="C:periplasmic space"/>
    <property type="evidence" value="ECO:0007669"/>
    <property type="project" value="UniProtKB-SubCell"/>
</dbReference>
<evidence type="ECO:0000313" key="8">
    <source>
        <dbReference type="Proteomes" id="UP000630923"/>
    </source>
</evidence>
<evidence type="ECO:0000256" key="5">
    <source>
        <dbReference type="SAM" id="MobiDB-lite"/>
    </source>
</evidence>
<keyword evidence="8" id="KW-1185">Reference proteome</keyword>
<evidence type="ECO:0000259" key="6">
    <source>
        <dbReference type="Pfam" id="PF07940"/>
    </source>
</evidence>
<dbReference type="PANTHER" id="PTHR39210">
    <property type="entry name" value="HEPARIN-SULFATE LYASE"/>
    <property type="match status" value="1"/>
</dbReference>
<evidence type="ECO:0000256" key="3">
    <source>
        <dbReference type="ARBA" id="ARBA00022764"/>
    </source>
</evidence>
<dbReference type="PANTHER" id="PTHR39210:SF1">
    <property type="entry name" value="HEPARIN-SULFATE LYASE"/>
    <property type="match status" value="1"/>
</dbReference>
<dbReference type="InterPro" id="IPR012480">
    <property type="entry name" value="Hepar_II_III_C"/>
</dbReference>
<gene>
    <name evidence="7" type="ORF">GCM10017044_06370</name>
</gene>
<dbReference type="Gene3D" id="1.50.10.100">
    <property type="entry name" value="Chondroitin AC/alginate lyase"/>
    <property type="match status" value="1"/>
</dbReference>
<reference evidence="7" key="1">
    <citation type="journal article" date="2014" name="Int. J. Syst. Evol. Microbiol.">
        <title>Complete genome sequence of Corynebacterium casei LMG S-19264T (=DSM 44701T), isolated from a smear-ripened cheese.</title>
        <authorList>
            <consortium name="US DOE Joint Genome Institute (JGI-PGF)"/>
            <person name="Walter F."/>
            <person name="Albersmeier A."/>
            <person name="Kalinowski J."/>
            <person name="Ruckert C."/>
        </authorList>
    </citation>
    <scope>NUCLEOTIDE SEQUENCE</scope>
    <source>
        <strain evidence="7">KCTC 42590</strain>
    </source>
</reference>
<dbReference type="Pfam" id="PF07940">
    <property type="entry name" value="Hepar_II_III_C"/>
    <property type="match status" value="1"/>
</dbReference>
<dbReference type="Proteomes" id="UP000630923">
    <property type="component" value="Unassembled WGS sequence"/>
</dbReference>
<dbReference type="InterPro" id="IPR008929">
    <property type="entry name" value="Chondroitin_lyas"/>
</dbReference>
<keyword evidence="3" id="KW-0574">Periplasm</keyword>
<reference evidence="7" key="2">
    <citation type="submission" date="2020-09" db="EMBL/GenBank/DDBJ databases">
        <authorList>
            <person name="Sun Q."/>
            <person name="Kim S."/>
        </authorList>
    </citation>
    <scope>NUCLEOTIDE SEQUENCE</scope>
    <source>
        <strain evidence="7">KCTC 42590</strain>
    </source>
</reference>
<dbReference type="RefSeq" id="WP_191250096.1">
    <property type="nucleotide sequence ID" value="NZ_BNCI01000001.1"/>
</dbReference>
<comment type="subcellular location">
    <subcellularLocation>
        <location evidence="1">Periplasm</location>
    </subcellularLocation>
</comment>
<sequence length="580" mass="63070">MTTAADRYIDPPTAADASSHTLERASGPGAVLSLLKSLSYKLRSVGYGNKFYAYRLNGRHPVQLMASPDDPAPGSAVAGSALLGGQMSFGNEHVDLEDNFWQVCGTRSESFQAYAHSFHWLQDLAQVGDQTYAREIGEAIAKSWLRHFDSWDPISWQAETLARRIINWIAHAPTILSSTDLVYRSQILHSLARQSRHLMRVIADVNPGLPEVYSAAALTISGLVLPGGLHWAEKGQTALNNVMSRYIYADGGPASRNPADAIRTMQLLILVREAYNETAREVPPSVLMTLDRLGPFIRAMRHGDGTFAQFSGVSAEGGHGTDAILAASGAGGKPIENMSRSGYQRVTADRAVLLLDCGPPPATALSQKAHASTGAIEFSNGFDKIFINMGPAVDTPNLGNLEMLSRTTAAHSTLTMGDRNSSQILENGLIGKGVISTNVNREPLDTGVHLTMDHDGYLKRFGVILQRSLFLRSDGLRLTGQDQIHVESARKLKDTMGVLRFHLHPSMLATQAPDRRIVLETKSGDTWIFAAEGGHITLDDSLYMPRPDSPMATKQIVVSMEDTNGKPSHLCDWALEKILV</sequence>
<name>A0A919ALS4_9PROT</name>
<keyword evidence="2" id="KW-0732">Signal</keyword>
<dbReference type="AlphaFoldDB" id="A0A919ALS4"/>
<comment type="caution">
    <text evidence="7">The sequence shown here is derived from an EMBL/GenBank/DDBJ whole genome shotgun (WGS) entry which is preliminary data.</text>
</comment>